<dbReference type="OMA" id="CKYAGML"/>
<dbReference type="Gene3D" id="2.60.40.3960">
    <property type="entry name" value="Velvet domain"/>
    <property type="match status" value="1"/>
</dbReference>
<dbReference type="STRING" id="13706.A0A1X2HCU5"/>
<gene>
    <name evidence="6" type="ORF">BCR43DRAFT_439845</name>
</gene>
<dbReference type="InterPro" id="IPR037525">
    <property type="entry name" value="Velvet_dom"/>
</dbReference>
<dbReference type="GO" id="GO:0005634">
    <property type="term" value="C:nucleus"/>
    <property type="evidence" value="ECO:0007669"/>
    <property type="project" value="UniProtKB-SubCell"/>
</dbReference>
<keyword evidence="7" id="KW-1185">Reference proteome</keyword>
<evidence type="ECO:0000256" key="4">
    <source>
        <dbReference type="ARBA" id="ARBA00023242"/>
    </source>
</evidence>
<evidence type="ECO:0000256" key="3">
    <source>
        <dbReference type="ARBA" id="ARBA00023163"/>
    </source>
</evidence>
<evidence type="ECO:0000313" key="7">
    <source>
        <dbReference type="Proteomes" id="UP000242180"/>
    </source>
</evidence>
<comment type="caution">
    <text evidence="6">The sequence shown here is derived from an EMBL/GenBank/DDBJ whole genome shotgun (WGS) entry which is preliminary data.</text>
</comment>
<organism evidence="6 7">
    <name type="scientific">Syncephalastrum racemosum</name>
    <name type="common">Filamentous fungus</name>
    <dbReference type="NCBI Taxonomy" id="13706"/>
    <lineage>
        <taxon>Eukaryota</taxon>
        <taxon>Fungi</taxon>
        <taxon>Fungi incertae sedis</taxon>
        <taxon>Mucoromycota</taxon>
        <taxon>Mucoromycotina</taxon>
        <taxon>Mucoromycetes</taxon>
        <taxon>Mucorales</taxon>
        <taxon>Syncephalastraceae</taxon>
        <taxon>Syncephalastrum</taxon>
    </lineage>
</organism>
<evidence type="ECO:0000256" key="1">
    <source>
        <dbReference type="ARBA" id="ARBA00004123"/>
    </source>
</evidence>
<keyword evidence="4" id="KW-0539">Nucleus</keyword>
<dbReference type="AlphaFoldDB" id="A0A1X2HCU5"/>
<dbReference type="Pfam" id="PF11754">
    <property type="entry name" value="Velvet"/>
    <property type="match status" value="1"/>
</dbReference>
<evidence type="ECO:0000313" key="6">
    <source>
        <dbReference type="EMBL" id="ORY96592.1"/>
    </source>
</evidence>
<dbReference type="InterPro" id="IPR021740">
    <property type="entry name" value="Velvet"/>
</dbReference>
<comment type="subcellular location">
    <subcellularLocation>
        <location evidence="1">Nucleus</location>
    </subcellularLocation>
</comment>
<dbReference type="OrthoDB" id="5599552at2759"/>
<dbReference type="InterPro" id="IPR038491">
    <property type="entry name" value="Velvet_dom_sf"/>
</dbReference>
<evidence type="ECO:0000256" key="2">
    <source>
        <dbReference type="ARBA" id="ARBA00023015"/>
    </source>
</evidence>
<dbReference type="PANTHER" id="PTHR33572">
    <property type="entry name" value="SPORE DEVELOPMENT REGULATOR VOSA"/>
    <property type="match status" value="1"/>
</dbReference>
<dbReference type="EMBL" id="MCGN01000005">
    <property type="protein sequence ID" value="ORY96592.1"/>
    <property type="molecule type" value="Genomic_DNA"/>
</dbReference>
<feature type="domain" description="Velvet" evidence="5">
    <location>
        <begin position="1"/>
        <end position="93"/>
    </location>
</feature>
<reference evidence="6 7" key="1">
    <citation type="submission" date="2016-07" db="EMBL/GenBank/DDBJ databases">
        <title>Pervasive Adenine N6-methylation of Active Genes in Fungi.</title>
        <authorList>
            <consortium name="DOE Joint Genome Institute"/>
            <person name="Mondo S.J."/>
            <person name="Dannebaum R.O."/>
            <person name="Kuo R.C."/>
            <person name="Labutti K."/>
            <person name="Haridas S."/>
            <person name="Kuo A."/>
            <person name="Salamov A."/>
            <person name="Ahrendt S.R."/>
            <person name="Lipzen A."/>
            <person name="Sullivan W."/>
            <person name="Andreopoulos W.B."/>
            <person name="Clum A."/>
            <person name="Lindquist E."/>
            <person name="Daum C."/>
            <person name="Ramamoorthy G.K."/>
            <person name="Gryganskyi A."/>
            <person name="Culley D."/>
            <person name="Magnuson J.K."/>
            <person name="James T.Y."/>
            <person name="O'Malley M.A."/>
            <person name="Stajich J.E."/>
            <person name="Spatafora J.W."/>
            <person name="Visel A."/>
            <person name="Grigoriev I.V."/>
        </authorList>
    </citation>
    <scope>NUCLEOTIDE SEQUENCE [LARGE SCALE GENOMIC DNA]</scope>
    <source>
        <strain evidence="6 7">NRRL 2496</strain>
    </source>
</reference>
<evidence type="ECO:0000259" key="5">
    <source>
        <dbReference type="PROSITE" id="PS51821"/>
    </source>
</evidence>
<accession>A0A1X2HCU5</accession>
<keyword evidence="2" id="KW-0805">Transcription regulation</keyword>
<dbReference type="InParanoid" id="A0A1X2HCU5"/>
<feature type="non-terminal residue" evidence="6">
    <location>
        <position position="1"/>
    </location>
</feature>
<dbReference type="PROSITE" id="PS51821">
    <property type="entry name" value="VELVET"/>
    <property type="match status" value="1"/>
</dbReference>
<sequence length="93" mass="10313">CPLCNYRTVDRRPLDPPPIVQLIWDNPEDRQAGLHSPYYVLYATLSQLDGSDLTLSNGLRTTAGEVAQSLHKLKDIDNTGKFCKYAGMLCTGT</sequence>
<keyword evidence="3" id="KW-0804">Transcription</keyword>
<dbReference type="Proteomes" id="UP000242180">
    <property type="component" value="Unassembled WGS sequence"/>
</dbReference>
<protein>
    <recommendedName>
        <fullName evidence="5">Velvet domain-containing protein</fullName>
    </recommendedName>
</protein>
<proteinExistence type="predicted"/>
<name>A0A1X2HCU5_SYNRA</name>